<comment type="caution">
    <text evidence="1">The sequence shown here is derived from an EMBL/GenBank/DDBJ whole genome shotgun (WGS) entry which is preliminary data.</text>
</comment>
<dbReference type="AlphaFoldDB" id="A0A432LI70"/>
<name>A0A432LI70_9BACI</name>
<organism evidence="1 2">
    <name type="scientific">Lysinibacillus antri</name>
    <dbReference type="NCBI Taxonomy" id="2498145"/>
    <lineage>
        <taxon>Bacteria</taxon>
        <taxon>Bacillati</taxon>
        <taxon>Bacillota</taxon>
        <taxon>Bacilli</taxon>
        <taxon>Bacillales</taxon>
        <taxon>Bacillaceae</taxon>
        <taxon>Lysinibacillus</taxon>
    </lineage>
</organism>
<keyword evidence="2" id="KW-1185">Reference proteome</keyword>
<proteinExistence type="predicted"/>
<protein>
    <submittedName>
        <fullName evidence="1">Uncharacterized protein</fullName>
    </submittedName>
</protein>
<dbReference type="Proteomes" id="UP000287910">
    <property type="component" value="Unassembled WGS sequence"/>
</dbReference>
<evidence type="ECO:0000313" key="2">
    <source>
        <dbReference type="Proteomes" id="UP000287910"/>
    </source>
</evidence>
<sequence>MKRKVASRRLNRTCICCNKSFVKGEIYYIERNVLKEFGEIFACEYLVCPRCKYENERKGERRKQFIESGKCHHPITDEIWKTIAGEDYVKEPSHTECCICGEVV</sequence>
<evidence type="ECO:0000313" key="1">
    <source>
        <dbReference type="EMBL" id="RUL56484.1"/>
    </source>
</evidence>
<gene>
    <name evidence="1" type="ORF">EK386_02300</name>
</gene>
<accession>A0A432LI70</accession>
<dbReference type="EMBL" id="RYYR01000002">
    <property type="protein sequence ID" value="RUL56484.1"/>
    <property type="molecule type" value="Genomic_DNA"/>
</dbReference>
<reference evidence="1 2" key="1">
    <citation type="submission" date="2018-12" db="EMBL/GenBank/DDBJ databases">
        <title>Lysinibacillus antri sp. nov., isolated from a cave soil.</title>
        <authorList>
            <person name="Narsing Rao M.P."/>
            <person name="Zhang H."/>
            <person name="Dong Z.-Y."/>
            <person name="Niu X.-K."/>
            <person name="Zhang K."/>
            <person name="Fang B.-Z."/>
            <person name="Kang Y.-Q."/>
            <person name="Xiao M."/>
            <person name="Li W.-J."/>
        </authorList>
    </citation>
    <scope>NUCLEOTIDE SEQUENCE [LARGE SCALE GENOMIC DNA]</scope>
    <source>
        <strain evidence="1 2">SYSU K30002</strain>
    </source>
</reference>
<dbReference type="RefSeq" id="WP_126657401.1">
    <property type="nucleotide sequence ID" value="NZ_RYYR01000002.1"/>
</dbReference>